<evidence type="ECO:0000313" key="13">
    <source>
        <dbReference type="Proteomes" id="UP000266272"/>
    </source>
</evidence>
<feature type="compositionally biased region" description="Acidic residues" evidence="7">
    <location>
        <begin position="43"/>
        <end position="57"/>
    </location>
</feature>
<dbReference type="Gene3D" id="1.10.10.60">
    <property type="entry name" value="Homeodomain-like"/>
    <property type="match status" value="1"/>
</dbReference>
<keyword evidence="6" id="KW-0175">Coiled coil</keyword>
<feature type="compositionally biased region" description="Low complexity" evidence="7">
    <location>
        <begin position="1058"/>
        <end position="1078"/>
    </location>
</feature>
<feature type="domain" description="PHD-type" evidence="8">
    <location>
        <begin position="545"/>
        <end position="595"/>
    </location>
</feature>
<dbReference type="SUPFAM" id="SSF46689">
    <property type="entry name" value="Homeodomain-like"/>
    <property type="match status" value="1"/>
</dbReference>
<dbReference type="Proteomes" id="UP000266272">
    <property type="component" value="Unassembled WGS sequence"/>
</dbReference>
<reference evidence="12 13" key="1">
    <citation type="journal article" date="2018" name="PLoS Pathog.">
        <title>Evolution of structural diversity of trichothecenes, a family of toxins produced by plant pathogenic and entomopathogenic fungi.</title>
        <authorList>
            <person name="Proctor R.H."/>
            <person name="McCormick S.P."/>
            <person name="Kim H.S."/>
            <person name="Cardoza R.E."/>
            <person name="Stanley A.M."/>
            <person name="Lindo L."/>
            <person name="Kelly A."/>
            <person name="Brown D.W."/>
            <person name="Lee T."/>
            <person name="Vaughan M.M."/>
            <person name="Alexander N.J."/>
            <person name="Busman M."/>
            <person name="Gutierrez S."/>
        </authorList>
    </citation>
    <scope>NUCLEOTIDE SEQUENCE [LARGE SCALE GENOMIC DNA]</scope>
    <source>
        <strain evidence="12 13">IBT 40837</strain>
    </source>
</reference>
<dbReference type="InterPro" id="IPR009057">
    <property type="entry name" value="Homeodomain-like_sf"/>
</dbReference>
<dbReference type="AlphaFoldDB" id="A0A395NGJ4"/>
<proteinExistence type="predicted"/>
<accession>A0A395NGJ4</accession>
<dbReference type="Pfam" id="PF13831">
    <property type="entry name" value="PHD_2"/>
    <property type="match status" value="1"/>
</dbReference>
<feature type="non-terminal residue" evidence="12">
    <location>
        <position position="1170"/>
    </location>
</feature>
<keyword evidence="1" id="KW-0479">Metal-binding</keyword>
<dbReference type="InterPro" id="IPR001005">
    <property type="entry name" value="SANT/Myb"/>
</dbReference>
<protein>
    <submittedName>
        <fullName evidence="12">Uncharacterized protein</fullName>
    </submittedName>
</protein>
<dbReference type="GO" id="GO:0008270">
    <property type="term" value="F:zinc ion binding"/>
    <property type="evidence" value="ECO:0007669"/>
    <property type="project" value="UniProtKB-KW"/>
</dbReference>
<feature type="coiled-coil region" evidence="6">
    <location>
        <begin position="624"/>
        <end position="656"/>
    </location>
</feature>
<dbReference type="InterPro" id="IPR000949">
    <property type="entry name" value="ELM2_dom"/>
</dbReference>
<evidence type="ECO:0000256" key="3">
    <source>
        <dbReference type="ARBA" id="ARBA00022833"/>
    </source>
</evidence>
<dbReference type="InterPro" id="IPR019787">
    <property type="entry name" value="Znf_PHD-finger"/>
</dbReference>
<feature type="domain" description="SANT" evidence="10">
    <location>
        <begin position="269"/>
        <end position="314"/>
    </location>
</feature>
<feature type="region of interest" description="Disordered" evidence="7">
    <location>
        <begin position="28"/>
        <end position="76"/>
    </location>
</feature>
<evidence type="ECO:0000259" key="8">
    <source>
        <dbReference type="PROSITE" id="PS50016"/>
    </source>
</evidence>
<dbReference type="SMART" id="SM00717">
    <property type="entry name" value="SANT"/>
    <property type="match status" value="1"/>
</dbReference>
<feature type="region of interest" description="Disordered" evidence="7">
    <location>
        <begin position="932"/>
        <end position="1012"/>
    </location>
</feature>
<evidence type="ECO:0000256" key="1">
    <source>
        <dbReference type="ARBA" id="ARBA00022723"/>
    </source>
</evidence>
<dbReference type="GO" id="GO:0004842">
    <property type="term" value="F:ubiquitin-protein transferase activity"/>
    <property type="evidence" value="ECO:0007669"/>
    <property type="project" value="TreeGrafter"/>
</dbReference>
<evidence type="ECO:0000259" key="9">
    <source>
        <dbReference type="PROSITE" id="PS51156"/>
    </source>
</evidence>
<dbReference type="Gene3D" id="3.30.40.10">
    <property type="entry name" value="Zinc/RING finger domain, C3HC4 (zinc finger)"/>
    <property type="match status" value="2"/>
</dbReference>
<keyword evidence="13" id="KW-1185">Reference proteome</keyword>
<keyword evidence="3" id="KW-0862">Zinc</keyword>
<dbReference type="InterPro" id="IPR034732">
    <property type="entry name" value="EPHD"/>
</dbReference>
<organism evidence="12 13">
    <name type="scientific">Trichoderma arundinaceum</name>
    <dbReference type="NCBI Taxonomy" id="490622"/>
    <lineage>
        <taxon>Eukaryota</taxon>
        <taxon>Fungi</taxon>
        <taxon>Dikarya</taxon>
        <taxon>Ascomycota</taxon>
        <taxon>Pezizomycotina</taxon>
        <taxon>Sordariomycetes</taxon>
        <taxon>Hypocreomycetidae</taxon>
        <taxon>Hypocreales</taxon>
        <taxon>Hypocreaceae</taxon>
        <taxon>Trichoderma</taxon>
    </lineage>
</organism>
<evidence type="ECO:0000256" key="5">
    <source>
        <dbReference type="PROSITE-ProRule" id="PRU00146"/>
    </source>
</evidence>
<dbReference type="PROSITE" id="PS50016">
    <property type="entry name" value="ZF_PHD_2"/>
    <property type="match status" value="1"/>
</dbReference>
<feature type="compositionally biased region" description="Basic and acidic residues" evidence="7">
    <location>
        <begin position="58"/>
        <end position="74"/>
    </location>
</feature>
<gene>
    <name evidence="12" type="ORF">TARUN_7008</name>
</gene>
<dbReference type="PROSITE" id="PS51293">
    <property type="entry name" value="SANT"/>
    <property type="match status" value="1"/>
</dbReference>
<dbReference type="PANTHER" id="PTHR47672">
    <property type="entry name" value="E3 UBIQUITIN-PROTEIN LIGASE SNT2"/>
    <property type="match status" value="1"/>
</dbReference>
<feature type="region of interest" description="Disordered" evidence="7">
    <location>
        <begin position="156"/>
        <end position="176"/>
    </location>
</feature>
<name>A0A395NGJ4_TRIAR</name>
<dbReference type="InterPro" id="IPR029617">
    <property type="entry name" value="Snt2"/>
</dbReference>
<dbReference type="PROSITE" id="PS51156">
    <property type="entry name" value="ELM2"/>
    <property type="match status" value="1"/>
</dbReference>
<evidence type="ECO:0000256" key="2">
    <source>
        <dbReference type="ARBA" id="ARBA00022771"/>
    </source>
</evidence>
<dbReference type="SMART" id="SM00249">
    <property type="entry name" value="PHD"/>
    <property type="match status" value="2"/>
</dbReference>
<feature type="region of interest" description="Disordered" evidence="7">
    <location>
        <begin position="467"/>
        <end position="544"/>
    </location>
</feature>
<evidence type="ECO:0000259" key="11">
    <source>
        <dbReference type="PROSITE" id="PS51805"/>
    </source>
</evidence>
<dbReference type="SUPFAM" id="SSF57903">
    <property type="entry name" value="FYVE/PHD zinc finger"/>
    <property type="match status" value="1"/>
</dbReference>
<keyword evidence="4" id="KW-0539">Nucleus</keyword>
<comment type="caution">
    <text evidence="12">The sequence shown here is derived from an EMBL/GenBank/DDBJ whole genome shotgun (WGS) entry which is preliminary data.</text>
</comment>
<sequence>MNCVKPPLLKKPSRGFAWSCAACSRAQERKLEARHTPNTIETGEADDDEFLDEDEEDVHGVETDRTSPADDDAPHQGTAEQIYQASLWPWRYLGMHCKPEDALDYDDRIYPRAGTRIGPRNQASVSPWPGQPVQYVKPLEFKKGGKKDQKLLKEQQEAERARRGQRPKWVQDQPPGYVARGEDLDEDDPNCTATLLWKPPASDAPSADKINNYVAEAMSTAKKLDLPERSTNLRDAAVEALFRERFDESKALTVLSQKPRIEFKEPNLSPAELKKFEEGVSKFGSELHLVMKHVKTKLPGEIVRHYYIWKKTERGQQVWGSFPGRKGKKQARREDAAASKLADDVAHDDDDSAFDADKAVEKKRNFICQFCNRTQDRQWRRAPNPLPGLVTEQALKGANKDKAGNQYVVALCRRCAELWRRYAIRYEVIEEVAKKVAQAGGRAWKRKQDEELLKELQLAQEMGYMTPERAPTPSKAVAQPTEAQEPPRKKLKAGSAAAAAAAAADKETDATPSDGGSTPSSAPAKKKEKPVVEPPPAPEMPKPRTLPCAICDQMEPMGDQHVSCRECRLTVHRNCYGVIDNKVQGKWVCDMCANDKSPQVSIQYKCVLCPVEHTEHDFVELPKLTHHKKKMSEKDREREKMEVQQARKAAEFYRKKQEEMNRPVNPREPLKRTADNNWVHVTCAVWTPEVKFGNAKALEPSEGIPSISRSKYDEVCQACNQKGGACVPCHQCRASYHVECARQKGHILGFDIAPVKSSRRDQFNIVTISGESGTMSAALWCKEHLPTKTIVHRIHDVVNESGLNALQLYVQNFKQADLTLTGTVRKANLMTTAAKMSGAPVQTWNRRASTTTTPNGTWAQPRNGDVVVDPGSNAQHPGEKVCITCGIDVTLRWWPIDDLQERKLTNGHHGAIGSEAQKFVEQRRFQCHKCHKMRKTPRSPRLTLLPGPSPPPPELSRPQPMETTLMTPVPPLRAASPPPPPLVDYRDGRHASHPLSWPQPPPGSHPMPAVSTPPPIPAPVHVPAQVAGHRPPPVTHAFQPGPVPARATSYSEWPPHRPSSQHSSPPRHINGGPPLLHSGPPPPPPMSNLSALRPPAMAGPPPPGGPLTGGHQHGHAYGNPITPSPRRVGGPTAPAPYVPPYHSAVGHGGHGGHGGPVHPPAHLMGNGAPP</sequence>
<evidence type="ECO:0000313" key="12">
    <source>
        <dbReference type="EMBL" id="RFU75236.1"/>
    </source>
</evidence>
<dbReference type="InterPro" id="IPR011011">
    <property type="entry name" value="Znf_FYVE_PHD"/>
</dbReference>
<evidence type="ECO:0000256" key="6">
    <source>
        <dbReference type="SAM" id="Coils"/>
    </source>
</evidence>
<feature type="domain" description="PHD-type" evidence="11">
    <location>
        <begin position="653"/>
        <end position="785"/>
    </location>
</feature>
<dbReference type="STRING" id="490622.A0A395NGJ4"/>
<feature type="compositionally biased region" description="Gly residues" evidence="7">
    <location>
        <begin position="1146"/>
        <end position="1155"/>
    </location>
</feature>
<dbReference type="InterPro" id="IPR017884">
    <property type="entry name" value="SANT_dom"/>
</dbReference>
<evidence type="ECO:0000256" key="7">
    <source>
        <dbReference type="SAM" id="MobiDB-lite"/>
    </source>
</evidence>
<evidence type="ECO:0000256" key="4">
    <source>
        <dbReference type="ARBA" id="ARBA00023242"/>
    </source>
</evidence>
<dbReference type="GO" id="GO:0048189">
    <property type="term" value="C:Lid2 complex"/>
    <property type="evidence" value="ECO:0007669"/>
    <property type="project" value="TreeGrafter"/>
</dbReference>
<dbReference type="FunFam" id="3.30.40.10:FF:000899">
    <property type="entry name" value="PHD finger and BAH domain-containing protein"/>
    <property type="match status" value="1"/>
</dbReference>
<dbReference type="EMBL" id="PXOA01000456">
    <property type="protein sequence ID" value="RFU75236.1"/>
    <property type="molecule type" value="Genomic_DNA"/>
</dbReference>
<dbReference type="Pfam" id="PF13832">
    <property type="entry name" value="zf-HC5HC2H_2"/>
    <property type="match status" value="1"/>
</dbReference>
<feature type="compositionally biased region" description="Pro residues" evidence="7">
    <location>
        <begin position="997"/>
        <end position="1012"/>
    </location>
</feature>
<feature type="compositionally biased region" description="Low complexity" evidence="7">
    <location>
        <begin position="1087"/>
        <end position="1096"/>
    </location>
</feature>
<dbReference type="PANTHER" id="PTHR47672:SF1">
    <property type="entry name" value="E3 UBIQUITIN-PROTEIN LIGASE SNT2"/>
    <property type="match status" value="1"/>
</dbReference>
<dbReference type="InterPro" id="IPR013083">
    <property type="entry name" value="Znf_RING/FYVE/PHD"/>
</dbReference>
<dbReference type="OrthoDB" id="336088at2759"/>
<feature type="domain" description="ELM2" evidence="9">
    <location>
        <begin position="159"/>
        <end position="259"/>
    </location>
</feature>
<evidence type="ECO:0000259" key="10">
    <source>
        <dbReference type="PROSITE" id="PS51293"/>
    </source>
</evidence>
<dbReference type="InterPro" id="IPR001965">
    <property type="entry name" value="Znf_PHD"/>
</dbReference>
<feature type="region of interest" description="Disordered" evidence="7">
    <location>
        <begin position="1030"/>
        <end position="1170"/>
    </location>
</feature>
<feature type="compositionally biased region" description="Pro residues" evidence="7">
    <location>
        <begin position="968"/>
        <end position="982"/>
    </location>
</feature>
<dbReference type="PROSITE" id="PS51805">
    <property type="entry name" value="EPHD"/>
    <property type="match status" value="1"/>
</dbReference>
<dbReference type="GO" id="GO:0036205">
    <property type="term" value="P:histone catabolic process"/>
    <property type="evidence" value="ECO:0007669"/>
    <property type="project" value="TreeGrafter"/>
</dbReference>
<keyword evidence="2 5" id="KW-0863">Zinc-finger</keyword>